<evidence type="ECO:0000313" key="4">
    <source>
        <dbReference type="EMBL" id="MDR6595052.1"/>
    </source>
</evidence>
<keyword evidence="5" id="KW-1185">Reference proteome</keyword>
<dbReference type="PANTHER" id="PTHR16305:SF35">
    <property type="entry name" value="TRANSCRIPTIONAL ACTIVATOR DOMAIN"/>
    <property type="match status" value="1"/>
</dbReference>
<evidence type="ECO:0000259" key="3">
    <source>
        <dbReference type="PROSITE" id="PS50043"/>
    </source>
</evidence>
<dbReference type="SUPFAM" id="SSF46894">
    <property type="entry name" value="C-terminal effector domain of the bipartite response regulators"/>
    <property type="match status" value="1"/>
</dbReference>
<dbReference type="PROSITE" id="PS50043">
    <property type="entry name" value="HTH_LUXR_2"/>
    <property type="match status" value="1"/>
</dbReference>
<dbReference type="Pfam" id="PF13191">
    <property type="entry name" value="AAA_16"/>
    <property type="match status" value="1"/>
</dbReference>
<dbReference type="InterPro" id="IPR027417">
    <property type="entry name" value="P-loop_NTPase"/>
</dbReference>
<keyword evidence="2" id="KW-0067">ATP-binding</keyword>
<dbReference type="Gene3D" id="1.10.10.10">
    <property type="entry name" value="Winged helix-like DNA-binding domain superfamily/Winged helix DNA-binding domain"/>
    <property type="match status" value="1"/>
</dbReference>
<dbReference type="CDD" id="cd06170">
    <property type="entry name" value="LuxR_C_like"/>
    <property type="match status" value="1"/>
</dbReference>
<organism evidence="4 5">
    <name type="scientific">Saccharothrix longispora</name>
    <dbReference type="NCBI Taxonomy" id="33920"/>
    <lineage>
        <taxon>Bacteria</taxon>
        <taxon>Bacillati</taxon>
        <taxon>Actinomycetota</taxon>
        <taxon>Actinomycetes</taxon>
        <taxon>Pseudonocardiales</taxon>
        <taxon>Pseudonocardiaceae</taxon>
        <taxon>Saccharothrix</taxon>
    </lineage>
</organism>
<evidence type="ECO:0000313" key="5">
    <source>
        <dbReference type="Proteomes" id="UP001268819"/>
    </source>
</evidence>
<dbReference type="PRINTS" id="PR00038">
    <property type="entry name" value="HTHLUXR"/>
</dbReference>
<dbReference type="InterPro" id="IPR016032">
    <property type="entry name" value="Sig_transdc_resp-reg_C-effctor"/>
</dbReference>
<keyword evidence="4" id="KW-0238">DNA-binding</keyword>
<dbReference type="EMBL" id="JAVDSG010000001">
    <property type="protein sequence ID" value="MDR6595052.1"/>
    <property type="molecule type" value="Genomic_DNA"/>
</dbReference>
<comment type="caution">
    <text evidence="4">The sequence shown here is derived from an EMBL/GenBank/DDBJ whole genome shotgun (WGS) entry which is preliminary data.</text>
</comment>
<gene>
    <name evidence="4" type="ORF">J2S66_003436</name>
</gene>
<dbReference type="PANTHER" id="PTHR16305">
    <property type="entry name" value="TESTICULAR SOLUBLE ADENYLYL CYCLASE"/>
    <property type="match status" value="1"/>
</dbReference>
<name>A0ABU1PWN2_9PSEU</name>
<dbReference type="RefSeq" id="WP_310308092.1">
    <property type="nucleotide sequence ID" value="NZ_BAAAXB010000001.1"/>
</dbReference>
<dbReference type="GO" id="GO:0003677">
    <property type="term" value="F:DNA binding"/>
    <property type="evidence" value="ECO:0007669"/>
    <property type="project" value="UniProtKB-KW"/>
</dbReference>
<accession>A0ABU1PWN2</accession>
<sequence length="924" mass="97966">MTLVEREVELAALGRLHEECARGRAQAVVISGGVASGKTELLHAFAEQVVQRGAVLLSATGSRAERDVAFGVLGQLARGTALPGPAARRLLDLLRAAGEDDTAPDPSTGDPSTGDTSTIGAANARLLDEVCTILLAPAAERTVVLLVDDVQFVDDASLQALLYLQRRMRFTRTLVVLTECAVPRPSRAAFHAELTRQPNTTRLVLDPLSREGVAELLATHLDPRTAAALAPVHHAISGGNPLLVTALVEDHRAAVRAGRPLDGTTAGREFGQGVLACLHRWGPPVLQVARALAVLGEGRSPALLGKLLDTTADAAAQVVEVLEQAGLLDGGRFRHPVARGAVLASLAPAERAGLHLKAAGLLHFDGAGPAELAGHLTEADALGGGTVDRWGADVLRRAAQDDLAAGRLDQAVRRLELALRSTTDDTERADITTLLLRVEWVRNPSAAAAHLAPLLAARDRGALSRRNLLHLSEFLFWYGHIDQLTATLADVAPAPAGTGAAEADHAGARVGSLSFLHPTALPAQAGPGGAGRDLPTTVGLRPADLAATAERVLQSGRVGGYTFGTQAAALAALVYFDHVDRAGQWFETLLADSDLADTRAAVVGALRAEALFRQGDLAEAGRQARTAYEALAPQSWGIAIVIPLAVGIAAHTAMGRHDEAAALLRTPVPEAVFRTQLGLLYLYARGQHLLATDRALAALADFDRCRELAEVWHVDLPAPVPWRVGAAQAHLALDDREAAHALARQQLEHPALGGDRGRGVALRVLAATVPAQRQVPILRESVELLQAGGDKFELARALLELSDAHNAVGECETARTVARRAAQMAKGCQAEPLTLRLRPVRDLDPAEQWDERVEHAGMASLSEAERRVAVLAALGHTNREIGVKLYISVSTVEQHLTKVYRKLNVTRRTELPVRLPRRLVAGQK</sequence>
<keyword evidence="1" id="KW-0547">Nucleotide-binding</keyword>
<dbReference type="InterPro" id="IPR036388">
    <property type="entry name" value="WH-like_DNA-bd_sf"/>
</dbReference>
<proteinExistence type="predicted"/>
<feature type="domain" description="HTH luxR-type" evidence="3">
    <location>
        <begin position="854"/>
        <end position="919"/>
    </location>
</feature>
<dbReference type="SMART" id="SM00421">
    <property type="entry name" value="HTH_LUXR"/>
    <property type="match status" value="1"/>
</dbReference>
<dbReference type="Gene3D" id="3.40.50.300">
    <property type="entry name" value="P-loop containing nucleotide triphosphate hydrolases"/>
    <property type="match status" value="1"/>
</dbReference>
<dbReference type="InterPro" id="IPR000792">
    <property type="entry name" value="Tscrpt_reg_LuxR_C"/>
</dbReference>
<evidence type="ECO:0000256" key="2">
    <source>
        <dbReference type="ARBA" id="ARBA00022840"/>
    </source>
</evidence>
<dbReference type="Proteomes" id="UP001268819">
    <property type="component" value="Unassembled WGS sequence"/>
</dbReference>
<dbReference type="Pfam" id="PF00196">
    <property type="entry name" value="GerE"/>
    <property type="match status" value="1"/>
</dbReference>
<reference evidence="4 5" key="1">
    <citation type="submission" date="2023-07" db="EMBL/GenBank/DDBJ databases">
        <title>Sequencing the genomes of 1000 actinobacteria strains.</title>
        <authorList>
            <person name="Klenk H.-P."/>
        </authorList>
    </citation>
    <scope>NUCLEOTIDE SEQUENCE [LARGE SCALE GENOMIC DNA]</scope>
    <source>
        <strain evidence="4 5">DSM 43749</strain>
    </source>
</reference>
<evidence type="ECO:0000256" key="1">
    <source>
        <dbReference type="ARBA" id="ARBA00022741"/>
    </source>
</evidence>
<dbReference type="InterPro" id="IPR041664">
    <property type="entry name" value="AAA_16"/>
</dbReference>
<dbReference type="SUPFAM" id="SSF52540">
    <property type="entry name" value="P-loop containing nucleoside triphosphate hydrolases"/>
    <property type="match status" value="1"/>
</dbReference>
<protein>
    <submittedName>
        <fullName evidence="4">DNA-binding CsgD family transcriptional regulator</fullName>
    </submittedName>
</protein>